<dbReference type="EMBL" id="AWGH01000034">
    <property type="protein sequence ID" value="ODN85890.1"/>
    <property type="molecule type" value="Genomic_DNA"/>
</dbReference>
<name>A0A1E3IB95_9TREE</name>
<reference evidence="2 3" key="1">
    <citation type="submission" date="2016-06" db="EMBL/GenBank/DDBJ databases">
        <title>Evolution of pathogenesis and genome organization in the Tremellales.</title>
        <authorList>
            <person name="Cuomo C."/>
            <person name="Litvintseva A."/>
            <person name="Heitman J."/>
            <person name="Chen Y."/>
            <person name="Sun S."/>
            <person name="Springer D."/>
            <person name="Dromer F."/>
            <person name="Young S."/>
            <person name="Zeng Q."/>
            <person name="Chapman S."/>
            <person name="Gujja S."/>
            <person name="Saif S."/>
            <person name="Birren B."/>
        </authorList>
    </citation>
    <scope>NUCLEOTIDE SEQUENCE [LARGE SCALE GENOMIC DNA]</scope>
    <source>
        <strain evidence="2 3">CBS 7118</strain>
    </source>
</reference>
<evidence type="ECO:0000313" key="2">
    <source>
        <dbReference type="EMBL" id="ODN85890.1"/>
    </source>
</evidence>
<evidence type="ECO:0000256" key="1">
    <source>
        <dbReference type="SAM" id="MobiDB-lite"/>
    </source>
</evidence>
<sequence length="274" mass="30807">MTSKRAPPPPSIWHGVIESTLNHGRLPSRPVRNPPTPPGPPPPLLQDAPMRSPSRSRSPYSRSPSRSRSPYSRSPLRSRSPYSRSPLRSRSPYSRSPSRSRSRYPSRSASPSPSPPNHSPLPPLPGPTHTRYFPASSPGDEHLGPHFRRYGDRLVYETSLVLANVYWISPGCWGYDFIHPDEPWLAPLRRNENNLFPWQKVLAQDFWRQSPPDWSFAAPDALAALDHTTWSPTTAGLHPNHLDATSLVFGPGRPLTARHVRGGRPPPNKRQRTR</sequence>
<feature type="compositionally biased region" description="Pro residues" evidence="1">
    <location>
        <begin position="1"/>
        <end position="11"/>
    </location>
</feature>
<proteinExistence type="predicted"/>
<evidence type="ECO:0000313" key="3">
    <source>
        <dbReference type="Proteomes" id="UP000094819"/>
    </source>
</evidence>
<dbReference type="AlphaFoldDB" id="A0A1E3IB95"/>
<comment type="caution">
    <text evidence="2">The sequence shown here is derived from an EMBL/GenBank/DDBJ whole genome shotgun (WGS) entry which is preliminary data.</text>
</comment>
<protein>
    <submittedName>
        <fullName evidence="2">Uncharacterized protein</fullName>
    </submittedName>
</protein>
<feature type="region of interest" description="Disordered" evidence="1">
    <location>
        <begin position="255"/>
        <end position="274"/>
    </location>
</feature>
<feature type="compositionally biased region" description="Basic residues" evidence="1">
    <location>
        <begin position="256"/>
        <end position="274"/>
    </location>
</feature>
<dbReference type="Proteomes" id="UP000094819">
    <property type="component" value="Unassembled WGS sequence"/>
</dbReference>
<organism evidence="2 3">
    <name type="scientific">Cryptococcus wingfieldii CBS 7118</name>
    <dbReference type="NCBI Taxonomy" id="1295528"/>
    <lineage>
        <taxon>Eukaryota</taxon>
        <taxon>Fungi</taxon>
        <taxon>Dikarya</taxon>
        <taxon>Basidiomycota</taxon>
        <taxon>Agaricomycotina</taxon>
        <taxon>Tremellomycetes</taxon>
        <taxon>Tremellales</taxon>
        <taxon>Cryptococcaceae</taxon>
        <taxon>Cryptococcus</taxon>
    </lineage>
</organism>
<accession>A0A1E3IB95</accession>
<feature type="compositionally biased region" description="Pro residues" evidence="1">
    <location>
        <begin position="112"/>
        <end position="126"/>
    </location>
</feature>
<feature type="compositionally biased region" description="Pro residues" evidence="1">
    <location>
        <begin position="32"/>
        <end position="44"/>
    </location>
</feature>
<dbReference type="OrthoDB" id="2578353at2759"/>
<feature type="region of interest" description="Disordered" evidence="1">
    <location>
        <begin position="1"/>
        <end position="144"/>
    </location>
</feature>
<keyword evidence="3" id="KW-1185">Reference proteome</keyword>
<feature type="compositionally biased region" description="Low complexity" evidence="1">
    <location>
        <begin position="45"/>
        <end position="97"/>
    </location>
</feature>
<dbReference type="RefSeq" id="XP_019028595.1">
    <property type="nucleotide sequence ID" value="XM_019179454.1"/>
</dbReference>
<gene>
    <name evidence="2" type="ORF">L198_07457</name>
</gene>
<dbReference type="GeneID" id="30196668"/>